<reference evidence="2 3" key="1">
    <citation type="submission" date="2019-06" db="EMBL/GenBank/DDBJ databases">
        <title>Sequencing the genomes of 1000 actinobacteria strains.</title>
        <authorList>
            <person name="Klenk H.-P."/>
        </authorList>
    </citation>
    <scope>NUCLEOTIDE SEQUENCE [LARGE SCALE GENOMIC DNA]</scope>
    <source>
        <strain evidence="2 3">DSM 45679</strain>
    </source>
</reference>
<accession>A0A542DJ37</accession>
<sequence length="104" mass="10453">MNTIVNLIAVIVAIASVLAALGHAGYLGMLYSAANKRAGGSPIAQYVRTRWALAGGTAAASLLAWLLTMGGPALDVLAILLALGSGAVTTKALQSTQARYRSGG</sequence>
<keyword evidence="3" id="KW-1185">Reference proteome</keyword>
<keyword evidence="1" id="KW-0812">Transmembrane</keyword>
<protein>
    <submittedName>
        <fullName evidence="2">Uncharacterized protein</fullName>
    </submittedName>
</protein>
<dbReference type="RefSeq" id="WP_211358030.1">
    <property type="nucleotide sequence ID" value="NZ_VFML01000001.1"/>
</dbReference>
<organism evidence="2 3">
    <name type="scientific">Amycolatopsis cihanbeyliensis</name>
    <dbReference type="NCBI Taxonomy" id="1128664"/>
    <lineage>
        <taxon>Bacteria</taxon>
        <taxon>Bacillati</taxon>
        <taxon>Actinomycetota</taxon>
        <taxon>Actinomycetes</taxon>
        <taxon>Pseudonocardiales</taxon>
        <taxon>Pseudonocardiaceae</taxon>
        <taxon>Amycolatopsis</taxon>
    </lineage>
</organism>
<proteinExistence type="predicted"/>
<keyword evidence="1" id="KW-1133">Transmembrane helix</keyword>
<name>A0A542DJ37_AMYCI</name>
<feature type="transmembrane region" description="Helical" evidence="1">
    <location>
        <begin position="6"/>
        <end position="30"/>
    </location>
</feature>
<comment type="caution">
    <text evidence="2">The sequence shown here is derived from an EMBL/GenBank/DDBJ whole genome shotgun (WGS) entry which is preliminary data.</text>
</comment>
<dbReference type="AlphaFoldDB" id="A0A542DJ37"/>
<evidence type="ECO:0000313" key="3">
    <source>
        <dbReference type="Proteomes" id="UP000320876"/>
    </source>
</evidence>
<dbReference type="EMBL" id="VFML01000001">
    <property type="protein sequence ID" value="TQJ03080.1"/>
    <property type="molecule type" value="Genomic_DNA"/>
</dbReference>
<gene>
    <name evidence="2" type="ORF">FB471_2830</name>
</gene>
<dbReference type="Proteomes" id="UP000320876">
    <property type="component" value="Unassembled WGS sequence"/>
</dbReference>
<evidence type="ECO:0000313" key="2">
    <source>
        <dbReference type="EMBL" id="TQJ03080.1"/>
    </source>
</evidence>
<keyword evidence="1" id="KW-0472">Membrane</keyword>
<evidence type="ECO:0000256" key="1">
    <source>
        <dbReference type="SAM" id="Phobius"/>
    </source>
</evidence>